<sequence>MFKLNKRKRGKIGTIIQFIGVLIPLLQFIYSIIRDRKHHQ</sequence>
<feature type="transmembrane region" description="Helical" evidence="1">
    <location>
        <begin position="12"/>
        <end position="33"/>
    </location>
</feature>
<reference evidence="2 3" key="1">
    <citation type="submission" date="2021-01" db="EMBL/GenBank/DDBJ databases">
        <title>Genomic Encyclopedia of Type Strains, Phase IV (KMG-IV): sequencing the most valuable type-strain genomes for metagenomic binning, comparative biology and taxonomic classification.</title>
        <authorList>
            <person name="Goeker M."/>
        </authorList>
    </citation>
    <scope>NUCLEOTIDE SEQUENCE [LARGE SCALE GENOMIC DNA]</scope>
    <source>
        <strain evidence="2 3">DSM 27513</strain>
    </source>
</reference>
<name>A0ABS2PKU2_9STRE</name>
<keyword evidence="3" id="KW-1185">Reference proteome</keyword>
<dbReference type="Proteomes" id="UP000809081">
    <property type="component" value="Unassembled WGS sequence"/>
</dbReference>
<dbReference type="EMBL" id="JAFBEI010000003">
    <property type="protein sequence ID" value="MBM7635428.1"/>
    <property type="molecule type" value="Genomic_DNA"/>
</dbReference>
<evidence type="ECO:0000313" key="3">
    <source>
        <dbReference type="Proteomes" id="UP000809081"/>
    </source>
</evidence>
<protein>
    <submittedName>
        <fullName evidence="2">Uncharacterized protein</fullName>
    </submittedName>
</protein>
<keyword evidence="1" id="KW-0472">Membrane</keyword>
<evidence type="ECO:0000313" key="2">
    <source>
        <dbReference type="EMBL" id="MBM7635428.1"/>
    </source>
</evidence>
<organism evidence="2 3">
    <name type="scientific">Streptococcus saliviloxodontae</name>
    <dbReference type="NCBI Taxonomy" id="1349416"/>
    <lineage>
        <taxon>Bacteria</taxon>
        <taxon>Bacillati</taxon>
        <taxon>Bacillota</taxon>
        <taxon>Bacilli</taxon>
        <taxon>Lactobacillales</taxon>
        <taxon>Streptococcaceae</taxon>
        <taxon>Streptococcus</taxon>
    </lineage>
</organism>
<proteinExistence type="predicted"/>
<gene>
    <name evidence="2" type="ORF">JOC31_000220</name>
</gene>
<comment type="caution">
    <text evidence="2">The sequence shown here is derived from an EMBL/GenBank/DDBJ whole genome shotgun (WGS) entry which is preliminary data.</text>
</comment>
<evidence type="ECO:0000256" key="1">
    <source>
        <dbReference type="SAM" id="Phobius"/>
    </source>
</evidence>
<keyword evidence="1" id="KW-0812">Transmembrane</keyword>
<keyword evidence="1" id="KW-1133">Transmembrane helix</keyword>
<accession>A0ABS2PKU2</accession>